<gene>
    <name evidence="2" type="ORF">C2S53_003603</name>
</gene>
<comment type="caution">
    <text evidence="2">The sequence shown here is derived from an EMBL/GenBank/DDBJ whole genome shotgun (WGS) entry which is preliminary data.</text>
</comment>
<dbReference type="PANTHER" id="PTHR11538">
    <property type="entry name" value="PHENYLALANYL-TRNA SYNTHETASE"/>
    <property type="match status" value="1"/>
</dbReference>
<dbReference type="Proteomes" id="UP001190926">
    <property type="component" value="Unassembled WGS sequence"/>
</dbReference>
<dbReference type="GO" id="GO:0070475">
    <property type="term" value="P:rRNA base methylation"/>
    <property type="evidence" value="ECO:0007669"/>
    <property type="project" value="InterPro"/>
</dbReference>
<name>A0AAD4P1K0_PERFH</name>
<evidence type="ECO:0000313" key="2">
    <source>
        <dbReference type="EMBL" id="KAH6822776.1"/>
    </source>
</evidence>
<evidence type="ECO:0000259" key="1">
    <source>
        <dbReference type="Pfam" id="PF10354"/>
    </source>
</evidence>
<dbReference type="InterPro" id="IPR019446">
    <property type="entry name" value="BMT5-like"/>
</dbReference>
<dbReference type="Pfam" id="PF10354">
    <property type="entry name" value="BMT5-like"/>
    <property type="match status" value="1"/>
</dbReference>
<sequence>MNLFPPANIFREELMYSSSNERWIKHYSSSHNILLVGEGDFSFSLCLGLSFGCATNIVATTLDSYDELIKKYKHAKANLVVLRILGASVLHGVDATNMWSVPDLRCRKFHRIVYNFPHAGFYGKESDPSIVMMHRDLVRRFLQNASAMLNVVGEIHVNHKATAPFNRWRVEDLGYECSLVCIAQDEFSIGDYPGYHNKRGSGSRADEPFPLGSCKTFRFRLHPVAVHNLIMRKLDLIQTAPQMFSTRGVVVQQQPPTTPGVPYRPLTSYDDGVALQSYVSDECQRIFGRYLNHVEETFGDTSYDVGASVKEALRLGLEMYMSNAAPGRPLSDFISILEEFHRLSILRSERLRQMLFRHDLR</sequence>
<dbReference type="EMBL" id="SDAM02001188">
    <property type="protein sequence ID" value="KAH6822776.1"/>
    <property type="molecule type" value="Genomic_DNA"/>
</dbReference>
<reference evidence="2 3" key="1">
    <citation type="journal article" date="2021" name="Nat. Commun.">
        <title>Incipient diploidization of the medicinal plant Perilla within 10,000 years.</title>
        <authorList>
            <person name="Zhang Y."/>
            <person name="Shen Q."/>
            <person name="Leng L."/>
            <person name="Zhang D."/>
            <person name="Chen S."/>
            <person name="Shi Y."/>
            <person name="Ning Z."/>
            <person name="Chen S."/>
        </authorList>
    </citation>
    <scope>NUCLEOTIDE SEQUENCE [LARGE SCALE GENOMIC DNA]</scope>
    <source>
        <strain evidence="3">cv. PC099</strain>
    </source>
</reference>
<dbReference type="AlphaFoldDB" id="A0AAD4P1K0"/>
<dbReference type="GO" id="GO:0005737">
    <property type="term" value="C:cytoplasm"/>
    <property type="evidence" value="ECO:0007669"/>
    <property type="project" value="TreeGrafter"/>
</dbReference>
<accession>A0AAD4P1K0</accession>
<organism evidence="2 3">
    <name type="scientific">Perilla frutescens var. hirtella</name>
    <name type="common">Perilla citriodora</name>
    <name type="synonym">Perilla setoyensis</name>
    <dbReference type="NCBI Taxonomy" id="608512"/>
    <lineage>
        <taxon>Eukaryota</taxon>
        <taxon>Viridiplantae</taxon>
        <taxon>Streptophyta</taxon>
        <taxon>Embryophyta</taxon>
        <taxon>Tracheophyta</taxon>
        <taxon>Spermatophyta</taxon>
        <taxon>Magnoliopsida</taxon>
        <taxon>eudicotyledons</taxon>
        <taxon>Gunneridae</taxon>
        <taxon>Pentapetalae</taxon>
        <taxon>asterids</taxon>
        <taxon>lamiids</taxon>
        <taxon>Lamiales</taxon>
        <taxon>Lamiaceae</taxon>
        <taxon>Nepetoideae</taxon>
        <taxon>Elsholtzieae</taxon>
        <taxon>Perilla</taxon>
    </lineage>
</organism>
<feature type="domain" description="25S rRNA (uridine-N(3))-methyltransferase BMT5-like" evidence="1">
    <location>
        <begin position="34"/>
        <end position="199"/>
    </location>
</feature>
<dbReference type="GO" id="GO:0070042">
    <property type="term" value="F:rRNA (uridine-N3-)-methyltransferase activity"/>
    <property type="evidence" value="ECO:0007669"/>
    <property type="project" value="InterPro"/>
</dbReference>
<dbReference type="PANTHER" id="PTHR11538:SF26">
    <property type="entry name" value="FERREDOXIN-FOLD ANTICODON-BINDING DOMAIN-CONTAINING PROTEIN 1"/>
    <property type="match status" value="1"/>
</dbReference>
<keyword evidence="3" id="KW-1185">Reference proteome</keyword>
<protein>
    <submittedName>
        <fullName evidence="2">Ferredoxin-fold anticodon-binding domain protein</fullName>
    </submittedName>
</protein>
<evidence type="ECO:0000313" key="3">
    <source>
        <dbReference type="Proteomes" id="UP001190926"/>
    </source>
</evidence>
<proteinExistence type="predicted"/>